<proteinExistence type="predicted"/>
<feature type="region of interest" description="Disordered" evidence="1">
    <location>
        <begin position="1"/>
        <end position="29"/>
    </location>
</feature>
<sequence>ECPTQDHKNETLKKVNAYEGMPAKYQKTK</sequence>
<protein>
    <submittedName>
        <fullName evidence="2">Uncharacterized protein</fullName>
    </submittedName>
</protein>
<dbReference type="EnsemblMetazoa" id="CJA13574.1">
    <property type="protein sequence ID" value="CJA13574.1"/>
    <property type="gene ID" value="WBGene00132778"/>
</dbReference>
<evidence type="ECO:0000313" key="2">
    <source>
        <dbReference type="EnsemblMetazoa" id="CJA13574.1"/>
    </source>
</evidence>
<reference evidence="3" key="1">
    <citation type="submission" date="2010-08" db="EMBL/GenBank/DDBJ databases">
        <authorList>
            <consortium name="Caenorhabditis japonica Sequencing Consortium"/>
            <person name="Wilson R.K."/>
        </authorList>
    </citation>
    <scope>NUCLEOTIDE SEQUENCE [LARGE SCALE GENOMIC DNA]</scope>
    <source>
        <strain evidence="3">DF5081</strain>
    </source>
</reference>
<evidence type="ECO:0000313" key="3">
    <source>
        <dbReference type="Proteomes" id="UP000005237"/>
    </source>
</evidence>
<accession>A0A8R1HYY4</accession>
<feature type="compositionally biased region" description="Basic and acidic residues" evidence="1">
    <location>
        <begin position="1"/>
        <end position="13"/>
    </location>
</feature>
<organism evidence="2 3">
    <name type="scientific">Caenorhabditis japonica</name>
    <dbReference type="NCBI Taxonomy" id="281687"/>
    <lineage>
        <taxon>Eukaryota</taxon>
        <taxon>Metazoa</taxon>
        <taxon>Ecdysozoa</taxon>
        <taxon>Nematoda</taxon>
        <taxon>Chromadorea</taxon>
        <taxon>Rhabditida</taxon>
        <taxon>Rhabditina</taxon>
        <taxon>Rhabditomorpha</taxon>
        <taxon>Rhabditoidea</taxon>
        <taxon>Rhabditidae</taxon>
        <taxon>Peloderinae</taxon>
        <taxon>Caenorhabditis</taxon>
    </lineage>
</organism>
<evidence type="ECO:0000256" key="1">
    <source>
        <dbReference type="SAM" id="MobiDB-lite"/>
    </source>
</evidence>
<dbReference type="Proteomes" id="UP000005237">
    <property type="component" value="Unassembled WGS sequence"/>
</dbReference>
<name>A0A8R1HYY4_CAEJA</name>
<keyword evidence="3" id="KW-1185">Reference proteome</keyword>
<reference evidence="2" key="2">
    <citation type="submission" date="2022-06" db="UniProtKB">
        <authorList>
            <consortium name="EnsemblMetazoa"/>
        </authorList>
    </citation>
    <scope>IDENTIFICATION</scope>
    <source>
        <strain evidence="2">DF5081</strain>
    </source>
</reference>
<dbReference type="AlphaFoldDB" id="A0A8R1HYY4"/>